<dbReference type="AlphaFoldDB" id="A0A1M4S8Q3"/>
<dbReference type="SUPFAM" id="SSF53800">
    <property type="entry name" value="Chelatase"/>
    <property type="match status" value="1"/>
</dbReference>
<gene>
    <name evidence="3" type="ORF">SAMN02746091_00063</name>
</gene>
<evidence type="ECO:0000256" key="1">
    <source>
        <dbReference type="ARBA" id="ARBA00022723"/>
    </source>
</evidence>
<dbReference type="GO" id="GO:0046872">
    <property type="term" value="F:metal ion binding"/>
    <property type="evidence" value="ECO:0007669"/>
    <property type="project" value="UniProtKB-KW"/>
</dbReference>
<dbReference type="Proteomes" id="UP000184423">
    <property type="component" value="Unassembled WGS sequence"/>
</dbReference>
<evidence type="ECO:0000313" key="3">
    <source>
        <dbReference type="EMBL" id="SHE28580.1"/>
    </source>
</evidence>
<protein>
    <submittedName>
        <fullName evidence="3">Sirohydrochlorin cobaltochelatase</fullName>
    </submittedName>
</protein>
<dbReference type="InterPro" id="IPR002762">
    <property type="entry name" value="CbiX-like"/>
</dbReference>
<dbReference type="EMBL" id="FQVG01000001">
    <property type="protein sequence ID" value="SHE28580.1"/>
    <property type="molecule type" value="Genomic_DNA"/>
</dbReference>
<dbReference type="PANTHER" id="PTHR33542:SF3">
    <property type="entry name" value="SIROHYDROCHLORIN FERROCHELATASE, CHLOROPLASTIC"/>
    <property type="match status" value="1"/>
</dbReference>
<sequence length="121" mass="13982">MKAILLIGHGSRAKEAKDVFIKVSNGLQERVKSKVYIAFMENATPSIEDAFVSIREDGVRYVDVLPYFLFEGIHIKEDIPEILREMKEKYDVEIEFKRPIEYHELIIDILIDRLKGAGICI</sequence>
<keyword evidence="2" id="KW-0456">Lyase</keyword>
<keyword evidence="1" id="KW-0479">Metal-binding</keyword>
<proteinExistence type="predicted"/>
<organism evidence="3 4">
    <name type="scientific">Caloramator proteoclasticus DSM 10124</name>
    <dbReference type="NCBI Taxonomy" id="1121262"/>
    <lineage>
        <taxon>Bacteria</taxon>
        <taxon>Bacillati</taxon>
        <taxon>Bacillota</taxon>
        <taxon>Clostridia</taxon>
        <taxon>Eubacteriales</taxon>
        <taxon>Clostridiaceae</taxon>
        <taxon>Caloramator</taxon>
    </lineage>
</organism>
<keyword evidence="4" id="KW-1185">Reference proteome</keyword>
<name>A0A1M4S8Q3_9CLOT</name>
<reference evidence="4" key="1">
    <citation type="submission" date="2016-11" db="EMBL/GenBank/DDBJ databases">
        <authorList>
            <person name="Varghese N."/>
            <person name="Submissions S."/>
        </authorList>
    </citation>
    <scope>NUCLEOTIDE SEQUENCE [LARGE SCALE GENOMIC DNA]</scope>
    <source>
        <strain evidence="4">DSM 10124</strain>
    </source>
</reference>
<dbReference type="PANTHER" id="PTHR33542">
    <property type="entry name" value="SIROHYDROCHLORIN FERROCHELATASE, CHLOROPLASTIC"/>
    <property type="match status" value="1"/>
</dbReference>
<evidence type="ECO:0000313" key="4">
    <source>
        <dbReference type="Proteomes" id="UP000184423"/>
    </source>
</evidence>
<dbReference type="CDD" id="cd03416">
    <property type="entry name" value="CbiX_SirB_N"/>
    <property type="match status" value="1"/>
</dbReference>
<dbReference type="GO" id="GO:0016829">
    <property type="term" value="F:lyase activity"/>
    <property type="evidence" value="ECO:0007669"/>
    <property type="project" value="UniProtKB-KW"/>
</dbReference>
<dbReference type="RefSeq" id="WP_027307932.1">
    <property type="nucleotide sequence ID" value="NZ_FQVG01000001.1"/>
</dbReference>
<evidence type="ECO:0000256" key="2">
    <source>
        <dbReference type="ARBA" id="ARBA00023239"/>
    </source>
</evidence>
<dbReference type="Pfam" id="PF01903">
    <property type="entry name" value="CbiX"/>
    <property type="match status" value="1"/>
</dbReference>
<accession>A0A1M4S8Q3</accession>
<dbReference type="Gene3D" id="3.40.50.1400">
    <property type="match status" value="1"/>
</dbReference>
<dbReference type="InterPro" id="IPR050963">
    <property type="entry name" value="Sirohydro_Cobaltochel/CbiX"/>
</dbReference>